<dbReference type="InterPro" id="IPR010432">
    <property type="entry name" value="RDD"/>
</dbReference>
<evidence type="ECO:0000256" key="6">
    <source>
        <dbReference type="SAM" id="Phobius"/>
    </source>
</evidence>
<feature type="transmembrane region" description="Helical" evidence="6">
    <location>
        <begin position="20"/>
        <end position="39"/>
    </location>
</feature>
<keyword evidence="3 6" id="KW-0812">Transmembrane</keyword>
<keyword evidence="5 6" id="KW-0472">Membrane</keyword>
<evidence type="ECO:0000259" key="7">
    <source>
        <dbReference type="Pfam" id="PF06271"/>
    </source>
</evidence>
<evidence type="ECO:0000313" key="9">
    <source>
        <dbReference type="Proteomes" id="UP001352263"/>
    </source>
</evidence>
<evidence type="ECO:0000256" key="3">
    <source>
        <dbReference type="ARBA" id="ARBA00022692"/>
    </source>
</evidence>
<dbReference type="Proteomes" id="UP001352263">
    <property type="component" value="Unassembled WGS sequence"/>
</dbReference>
<evidence type="ECO:0000256" key="5">
    <source>
        <dbReference type="ARBA" id="ARBA00023136"/>
    </source>
</evidence>
<keyword evidence="4 6" id="KW-1133">Transmembrane helix</keyword>
<accession>A0ABU6J489</accession>
<evidence type="ECO:0000313" key="8">
    <source>
        <dbReference type="EMBL" id="MEC4718263.1"/>
    </source>
</evidence>
<dbReference type="EMBL" id="JAWIIV010000002">
    <property type="protein sequence ID" value="MEC4718263.1"/>
    <property type="molecule type" value="Genomic_DNA"/>
</dbReference>
<organism evidence="8 9">
    <name type="scientific">Noviherbaspirillum album</name>
    <dbReference type="NCBI Taxonomy" id="3080276"/>
    <lineage>
        <taxon>Bacteria</taxon>
        <taxon>Pseudomonadati</taxon>
        <taxon>Pseudomonadota</taxon>
        <taxon>Betaproteobacteria</taxon>
        <taxon>Burkholderiales</taxon>
        <taxon>Oxalobacteraceae</taxon>
        <taxon>Noviherbaspirillum</taxon>
    </lineage>
</organism>
<sequence length="153" mass="17049">MTYESELEYTGFWRRLGATLIDAILMSIITLPVLSIWYGSGYWEDPRLIKGPVDFILSWVLPTVLVIALWAKTGSTPGKMAMAAQIVDARTGRRPSTGQLIGRYFAYFVSAIPFGLGFLWAAFDSKKQGWHDKLSGTVVVRRKAGSAEPVQFQ</sequence>
<dbReference type="InterPro" id="IPR051791">
    <property type="entry name" value="Pra-immunoreactive"/>
</dbReference>
<feature type="transmembrane region" description="Helical" evidence="6">
    <location>
        <begin position="51"/>
        <end position="71"/>
    </location>
</feature>
<dbReference type="RefSeq" id="WP_326505014.1">
    <property type="nucleotide sequence ID" value="NZ_JAWIIV010000002.1"/>
</dbReference>
<feature type="transmembrane region" description="Helical" evidence="6">
    <location>
        <begin position="104"/>
        <end position="123"/>
    </location>
</feature>
<dbReference type="PANTHER" id="PTHR36115:SF4">
    <property type="entry name" value="MEMBRANE PROTEIN"/>
    <property type="match status" value="1"/>
</dbReference>
<reference evidence="8 9" key="1">
    <citation type="submission" date="2023-10" db="EMBL/GenBank/DDBJ databases">
        <title>Noviherbaspirillum sp. CPCC 100848 genome assembly.</title>
        <authorList>
            <person name="Li X.Y."/>
            <person name="Fang X.M."/>
        </authorList>
    </citation>
    <scope>NUCLEOTIDE SEQUENCE [LARGE SCALE GENOMIC DNA]</scope>
    <source>
        <strain evidence="8 9">CPCC 100848</strain>
    </source>
</reference>
<dbReference type="Pfam" id="PF06271">
    <property type="entry name" value="RDD"/>
    <property type="match status" value="1"/>
</dbReference>
<evidence type="ECO:0000256" key="2">
    <source>
        <dbReference type="ARBA" id="ARBA00022475"/>
    </source>
</evidence>
<evidence type="ECO:0000256" key="4">
    <source>
        <dbReference type="ARBA" id="ARBA00022989"/>
    </source>
</evidence>
<dbReference type="PANTHER" id="PTHR36115">
    <property type="entry name" value="PROLINE-RICH ANTIGEN HOMOLOG-RELATED"/>
    <property type="match status" value="1"/>
</dbReference>
<gene>
    <name evidence="8" type="ORF">RY831_03825</name>
</gene>
<evidence type="ECO:0000256" key="1">
    <source>
        <dbReference type="ARBA" id="ARBA00004651"/>
    </source>
</evidence>
<comment type="subcellular location">
    <subcellularLocation>
        <location evidence="1">Cell membrane</location>
        <topology evidence="1">Multi-pass membrane protein</topology>
    </subcellularLocation>
</comment>
<protein>
    <submittedName>
        <fullName evidence="8">RDD family protein</fullName>
    </submittedName>
</protein>
<name>A0ABU6J489_9BURK</name>
<comment type="caution">
    <text evidence="8">The sequence shown here is derived from an EMBL/GenBank/DDBJ whole genome shotgun (WGS) entry which is preliminary data.</text>
</comment>
<feature type="domain" description="RDD" evidence="7">
    <location>
        <begin position="9"/>
        <end position="136"/>
    </location>
</feature>
<keyword evidence="9" id="KW-1185">Reference proteome</keyword>
<keyword evidence="2" id="KW-1003">Cell membrane</keyword>
<proteinExistence type="predicted"/>